<feature type="region of interest" description="Disordered" evidence="1">
    <location>
        <begin position="187"/>
        <end position="222"/>
    </location>
</feature>
<keyword evidence="3" id="KW-1185">Reference proteome</keyword>
<name>A0A8K1CJI5_PYTOL</name>
<comment type="caution">
    <text evidence="2">The sequence shown here is derived from an EMBL/GenBank/DDBJ whole genome shotgun (WGS) entry which is preliminary data.</text>
</comment>
<dbReference type="Proteomes" id="UP000794436">
    <property type="component" value="Unassembled WGS sequence"/>
</dbReference>
<dbReference type="EMBL" id="SPLM01000039">
    <property type="protein sequence ID" value="TMW64734.1"/>
    <property type="molecule type" value="Genomic_DNA"/>
</dbReference>
<accession>A0A8K1CJI5</accession>
<sequence>MLLRRLRGEARRVIFVPVHAPTEEDKDDKSDALGQCLLAMLLYFLTTGLEMPLIHAIACFSRECRHVMPFSLSPTVLQQLAHHLYDRAAIRKSMRETERARRLHAVHCRCGDKVYGIHESALEGAASTQFPRQQPEEERALVHPLELINDHSEARVMQTPSNDAWVVVRTLQVHRLESQLRAELQKHLRGEAPEPLERRKSLSRAGLRRETSQQITLKEPSSLREHIPTLLHSLQEASRIRDQAGEDDVTAWDAFECAMCGQRVCAISPNQERILLPAPARQEAKR</sequence>
<dbReference type="OrthoDB" id="10678090at2759"/>
<gene>
    <name evidence="2" type="ORF">Poli38472_011614</name>
</gene>
<evidence type="ECO:0000313" key="2">
    <source>
        <dbReference type="EMBL" id="TMW64734.1"/>
    </source>
</evidence>
<reference evidence="2" key="1">
    <citation type="submission" date="2019-03" db="EMBL/GenBank/DDBJ databases">
        <title>Long read genome sequence of the mycoparasitic Pythium oligandrum ATCC 38472 isolated from sugarbeet rhizosphere.</title>
        <authorList>
            <person name="Gaulin E."/>
        </authorList>
    </citation>
    <scope>NUCLEOTIDE SEQUENCE</scope>
    <source>
        <strain evidence="2">ATCC 38472_TT</strain>
    </source>
</reference>
<organism evidence="2 3">
    <name type="scientific">Pythium oligandrum</name>
    <name type="common">Mycoparasitic fungus</name>
    <dbReference type="NCBI Taxonomy" id="41045"/>
    <lineage>
        <taxon>Eukaryota</taxon>
        <taxon>Sar</taxon>
        <taxon>Stramenopiles</taxon>
        <taxon>Oomycota</taxon>
        <taxon>Peronosporomycetes</taxon>
        <taxon>Pythiales</taxon>
        <taxon>Pythiaceae</taxon>
        <taxon>Pythium</taxon>
    </lineage>
</organism>
<proteinExistence type="predicted"/>
<evidence type="ECO:0000313" key="3">
    <source>
        <dbReference type="Proteomes" id="UP000794436"/>
    </source>
</evidence>
<dbReference type="AlphaFoldDB" id="A0A8K1CJI5"/>
<feature type="compositionally biased region" description="Basic and acidic residues" evidence="1">
    <location>
        <begin position="187"/>
        <end position="200"/>
    </location>
</feature>
<evidence type="ECO:0000256" key="1">
    <source>
        <dbReference type="SAM" id="MobiDB-lite"/>
    </source>
</evidence>
<protein>
    <submittedName>
        <fullName evidence="2">Uncharacterized protein</fullName>
    </submittedName>
</protein>